<name>A0A074WM47_9PEZI</name>
<dbReference type="HOGENOM" id="CLU_1824935_0_0_1"/>
<evidence type="ECO:0000313" key="1">
    <source>
        <dbReference type="EMBL" id="KEQ74175.1"/>
    </source>
</evidence>
<dbReference type="Proteomes" id="UP000027730">
    <property type="component" value="Unassembled WGS sequence"/>
</dbReference>
<evidence type="ECO:0000313" key="2">
    <source>
        <dbReference type="Proteomes" id="UP000027730"/>
    </source>
</evidence>
<gene>
    <name evidence="1" type="ORF">M436DRAFT_80628</name>
</gene>
<organism evidence="1 2">
    <name type="scientific">Aureobasidium namibiae CBS 147.97</name>
    <dbReference type="NCBI Taxonomy" id="1043004"/>
    <lineage>
        <taxon>Eukaryota</taxon>
        <taxon>Fungi</taxon>
        <taxon>Dikarya</taxon>
        <taxon>Ascomycota</taxon>
        <taxon>Pezizomycotina</taxon>
        <taxon>Dothideomycetes</taxon>
        <taxon>Dothideomycetidae</taxon>
        <taxon>Dothideales</taxon>
        <taxon>Saccotheciaceae</taxon>
        <taxon>Aureobasidium</taxon>
    </lineage>
</organism>
<protein>
    <submittedName>
        <fullName evidence="1">Uncharacterized protein</fullName>
    </submittedName>
</protein>
<keyword evidence="2" id="KW-1185">Reference proteome</keyword>
<proteinExistence type="predicted"/>
<accession>A0A074WM47</accession>
<dbReference type="OrthoDB" id="3901434at2759"/>
<dbReference type="EMBL" id="KL584707">
    <property type="protein sequence ID" value="KEQ74175.1"/>
    <property type="molecule type" value="Genomic_DNA"/>
</dbReference>
<dbReference type="RefSeq" id="XP_013428752.1">
    <property type="nucleotide sequence ID" value="XM_013573298.1"/>
</dbReference>
<reference evidence="1 2" key="1">
    <citation type="journal article" date="2014" name="BMC Genomics">
        <title>Genome sequencing of four Aureobasidium pullulans varieties: biotechnological potential, stress tolerance, and description of new species.</title>
        <authorList>
            <person name="Gostin Ar C."/>
            <person name="Ohm R.A."/>
            <person name="Kogej T."/>
            <person name="Sonjak S."/>
            <person name="Turk M."/>
            <person name="Zajc J."/>
            <person name="Zalar P."/>
            <person name="Grube M."/>
            <person name="Sun H."/>
            <person name="Han J."/>
            <person name="Sharma A."/>
            <person name="Chiniquy J."/>
            <person name="Ngan C.Y."/>
            <person name="Lipzen A."/>
            <person name="Barry K."/>
            <person name="Grigoriev I.V."/>
            <person name="Gunde-Cimerman N."/>
        </authorList>
    </citation>
    <scope>NUCLEOTIDE SEQUENCE [LARGE SCALE GENOMIC DNA]</scope>
    <source>
        <strain evidence="1 2">CBS 147.97</strain>
    </source>
</reference>
<sequence length="141" mass="15763">MSSSSHLLIAPSAELLAITKYRESMALQNLETSRCMSTAEAIMASRHKGACDEALRLAPPSFTDSPVLLATFNSYNHDYELDIPEEVVAHASSFWCAYRDRSPILRRVERVAQVCKPPEVSYALLAELQMDSLLLRNCMKV</sequence>
<dbReference type="GeneID" id="25416646"/>
<dbReference type="AlphaFoldDB" id="A0A074WM47"/>